<evidence type="ECO:0000313" key="6">
    <source>
        <dbReference type="Proteomes" id="UP000515297"/>
    </source>
</evidence>
<evidence type="ECO:0000259" key="4">
    <source>
        <dbReference type="Pfam" id="PF01464"/>
    </source>
</evidence>
<organism evidence="5 6">
    <name type="scientific">Croceicoccus marinus</name>
    <dbReference type="NCBI Taxonomy" id="450378"/>
    <lineage>
        <taxon>Bacteria</taxon>
        <taxon>Pseudomonadati</taxon>
        <taxon>Pseudomonadota</taxon>
        <taxon>Alphaproteobacteria</taxon>
        <taxon>Sphingomonadales</taxon>
        <taxon>Erythrobacteraceae</taxon>
        <taxon>Croceicoccus</taxon>
    </lineage>
</organism>
<accession>A0A7G6W1C1</accession>
<comment type="similarity">
    <text evidence="1">Belongs to the transglycosylase Slt family.</text>
</comment>
<gene>
    <name evidence="5" type="ORF">H4O24_19770</name>
</gene>
<dbReference type="RefSeq" id="WP_185886213.1">
    <property type="nucleotide sequence ID" value="NZ_CP060054.1"/>
</dbReference>
<dbReference type="Proteomes" id="UP000515297">
    <property type="component" value="Plasmid plas2"/>
</dbReference>
<proteinExistence type="inferred from homology"/>
<evidence type="ECO:0000256" key="2">
    <source>
        <dbReference type="ARBA" id="ARBA00009387"/>
    </source>
</evidence>
<dbReference type="PANTHER" id="PTHR37423:SF2">
    <property type="entry name" value="MEMBRANE-BOUND LYTIC MUREIN TRANSGLYCOSYLASE C"/>
    <property type="match status" value="1"/>
</dbReference>
<dbReference type="InterPro" id="IPR023346">
    <property type="entry name" value="Lysozyme-like_dom_sf"/>
</dbReference>
<feature type="chain" id="PRO_5028869914" evidence="3">
    <location>
        <begin position="19"/>
        <end position="294"/>
    </location>
</feature>
<comment type="similarity">
    <text evidence="2">Belongs to the virb1 family.</text>
</comment>
<evidence type="ECO:0000256" key="1">
    <source>
        <dbReference type="ARBA" id="ARBA00007734"/>
    </source>
</evidence>
<name>A0A7G6W1C1_9SPHN</name>
<feature type="signal peptide" evidence="3">
    <location>
        <begin position="1"/>
        <end position="18"/>
    </location>
</feature>
<sequence length="294" mass="31463">MKSIFALAILGLSAAAPAAGQQVQLMNFGSEGEDIILHVGRPDRAEPTVEATASLEDGLAADFGALAPAPLLEETIDIAPTSQIPVPLWMRTGYATGAVSAASLGTYRPYDGPCSPPAYRPRRDLGFAAEQRRATLYPLISSIACEHGLPVGLFDALIAQESRYQLNALSPVGAMGLAQLMPGTARYLGVANPWDVVQNLRGGARYLREQLDEFGRVDLALAAYNAGPGRVRTRRQVPRIRETMNYVSTITAAWSGSVSREVELIRADTPGLPRNPFRQAAVLTYTSPSTANPM</sequence>
<geneLocation type="plasmid" evidence="5 6">
    <name>plas2</name>
</geneLocation>
<dbReference type="EMBL" id="CP060054">
    <property type="protein sequence ID" value="QNE07786.1"/>
    <property type="molecule type" value="Genomic_DNA"/>
</dbReference>
<dbReference type="Gene3D" id="1.10.530.10">
    <property type="match status" value="1"/>
</dbReference>
<keyword evidence="5" id="KW-0614">Plasmid</keyword>
<feature type="domain" description="Transglycosylase SLT" evidence="4">
    <location>
        <begin position="140"/>
        <end position="239"/>
    </location>
</feature>
<evidence type="ECO:0000256" key="3">
    <source>
        <dbReference type="SAM" id="SignalP"/>
    </source>
</evidence>
<keyword evidence="3" id="KW-0732">Signal</keyword>
<reference evidence="5 6" key="1">
    <citation type="submission" date="2020-08" db="EMBL/GenBank/DDBJ databases">
        <authorList>
            <person name="Liu G."/>
            <person name="Sun C."/>
        </authorList>
    </citation>
    <scope>NUCLEOTIDE SEQUENCE [LARGE SCALE GENOMIC DNA]</scope>
    <source>
        <strain evidence="5 6">OT19</strain>
        <plasmid evidence="5 6">plas2</plasmid>
    </source>
</reference>
<dbReference type="PANTHER" id="PTHR37423">
    <property type="entry name" value="SOLUBLE LYTIC MUREIN TRANSGLYCOSYLASE-RELATED"/>
    <property type="match status" value="1"/>
</dbReference>
<dbReference type="InterPro" id="IPR008258">
    <property type="entry name" value="Transglycosylase_SLT_dom_1"/>
</dbReference>
<protein>
    <submittedName>
        <fullName evidence="5">Lytic transglycosylase domain-containing protein</fullName>
    </submittedName>
</protein>
<evidence type="ECO:0000313" key="5">
    <source>
        <dbReference type="EMBL" id="QNE07786.1"/>
    </source>
</evidence>
<dbReference type="CDD" id="cd00254">
    <property type="entry name" value="LT-like"/>
    <property type="match status" value="1"/>
</dbReference>
<dbReference type="SUPFAM" id="SSF53955">
    <property type="entry name" value="Lysozyme-like"/>
    <property type="match status" value="1"/>
</dbReference>
<dbReference type="AlphaFoldDB" id="A0A7G6W1C1"/>
<dbReference type="Pfam" id="PF01464">
    <property type="entry name" value="SLT"/>
    <property type="match status" value="1"/>
</dbReference>